<dbReference type="SUPFAM" id="SSF52833">
    <property type="entry name" value="Thioredoxin-like"/>
    <property type="match status" value="1"/>
</dbReference>
<dbReference type="EMBL" id="JAHESD010000004">
    <property type="protein sequence ID" value="MBT1702207.1"/>
    <property type="molecule type" value="Genomic_DNA"/>
</dbReference>
<gene>
    <name evidence="1" type="ORF">KK060_02895</name>
</gene>
<organism evidence="1 2">
    <name type="scientific">Chryseosolibacter indicus</name>
    <dbReference type="NCBI Taxonomy" id="2782351"/>
    <lineage>
        <taxon>Bacteria</taxon>
        <taxon>Pseudomonadati</taxon>
        <taxon>Bacteroidota</taxon>
        <taxon>Cytophagia</taxon>
        <taxon>Cytophagales</taxon>
        <taxon>Chryseotaleaceae</taxon>
        <taxon>Chryseosolibacter</taxon>
    </lineage>
</organism>
<dbReference type="CDD" id="cd02980">
    <property type="entry name" value="TRX_Fd_family"/>
    <property type="match status" value="1"/>
</dbReference>
<accession>A0ABS5VL78</accession>
<dbReference type="Gene3D" id="3.40.30.10">
    <property type="entry name" value="Glutaredoxin"/>
    <property type="match status" value="1"/>
</dbReference>
<keyword evidence="2" id="KW-1185">Reference proteome</keyword>
<comment type="caution">
    <text evidence="1">The sequence shown here is derived from an EMBL/GenBank/DDBJ whole genome shotgun (WGS) entry which is preliminary data.</text>
</comment>
<dbReference type="Proteomes" id="UP000772618">
    <property type="component" value="Unassembled WGS sequence"/>
</dbReference>
<name>A0ABS5VL78_9BACT</name>
<proteinExistence type="predicted"/>
<protein>
    <submittedName>
        <fullName evidence="1">(2Fe-2S) ferredoxin domain-containing protein</fullName>
    </submittedName>
</protein>
<evidence type="ECO:0000313" key="2">
    <source>
        <dbReference type="Proteomes" id="UP000772618"/>
    </source>
</evidence>
<sequence length="92" mass="10337">MSNKKFLNPDCVLYICCGSKCKKRGGKHIFKELKVRLKAAHLKGSIQVIKTGCTDRCKWGPVVAVMPDNKWYLEVSSEEAVALLATKIDKIR</sequence>
<reference evidence="1 2" key="1">
    <citation type="submission" date="2021-05" db="EMBL/GenBank/DDBJ databases">
        <title>A Polyphasic approach of four new species of the genus Ohtaekwangia: Ohtaekwangia histidinii sp. nov., Ohtaekwangia cretensis sp. nov., Ohtaekwangia indiensis sp. nov., Ohtaekwangia reichenbachii sp. nov. from diverse environment.</title>
        <authorList>
            <person name="Octaviana S."/>
        </authorList>
    </citation>
    <scope>NUCLEOTIDE SEQUENCE [LARGE SCALE GENOMIC DNA]</scope>
    <source>
        <strain evidence="1 2">PWU20</strain>
    </source>
</reference>
<dbReference type="Pfam" id="PF01257">
    <property type="entry name" value="2Fe-2S_thioredx"/>
    <property type="match status" value="1"/>
</dbReference>
<dbReference type="RefSeq" id="WP_254151981.1">
    <property type="nucleotide sequence ID" value="NZ_JAHESD010000004.1"/>
</dbReference>
<evidence type="ECO:0000313" key="1">
    <source>
        <dbReference type="EMBL" id="MBT1702207.1"/>
    </source>
</evidence>
<dbReference type="InterPro" id="IPR036249">
    <property type="entry name" value="Thioredoxin-like_sf"/>
</dbReference>